<dbReference type="GO" id="GO:0005509">
    <property type="term" value="F:calcium ion binding"/>
    <property type="evidence" value="ECO:0007669"/>
    <property type="project" value="InterPro"/>
</dbReference>
<dbReference type="Gene3D" id="2.160.20.160">
    <property type="match status" value="1"/>
</dbReference>
<dbReference type="Gene3D" id="2.60.40.1200">
    <property type="match status" value="1"/>
</dbReference>
<dbReference type="SUPFAM" id="SSF51294">
    <property type="entry name" value="Hedgehog/intein (Hint) domain"/>
    <property type="match status" value="1"/>
</dbReference>
<accession>A0A1H8ND13</accession>
<evidence type="ECO:0000256" key="2">
    <source>
        <dbReference type="ARBA" id="ARBA00022525"/>
    </source>
</evidence>
<dbReference type="Pfam" id="PF00353">
    <property type="entry name" value="HemolysinCabind"/>
    <property type="match status" value="10"/>
</dbReference>
<dbReference type="Gene3D" id="2.150.10.10">
    <property type="entry name" value="Serralysin-like metalloprotease, C-terminal"/>
    <property type="match status" value="3"/>
</dbReference>
<evidence type="ECO:0000256" key="1">
    <source>
        <dbReference type="ARBA" id="ARBA00004613"/>
    </source>
</evidence>
<evidence type="ECO:0000256" key="3">
    <source>
        <dbReference type="SAM" id="MobiDB-lite"/>
    </source>
</evidence>
<dbReference type="InterPro" id="IPR028992">
    <property type="entry name" value="Hedgehog/Intein_dom"/>
</dbReference>
<dbReference type="InterPro" id="IPR018511">
    <property type="entry name" value="Hemolysin-typ_Ca-bd_CS"/>
</dbReference>
<dbReference type="PANTHER" id="PTHR38340">
    <property type="entry name" value="S-LAYER PROTEIN"/>
    <property type="match status" value="1"/>
</dbReference>
<evidence type="ECO:0000259" key="4">
    <source>
        <dbReference type="Pfam" id="PF13403"/>
    </source>
</evidence>
<dbReference type="SUPFAM" id="SSF51120">
    <property type="entry name" value="beta-Roll"/>
    <property type="match status" value="5"/>
</dbReference>
<dbReference type="InterPro" id="IPR001343">
    <property type="entry name" value="Hemolysn_Ca-bd"/>
</dbReference>
<evidence type="ECO:0000313" key="6">
    <source>
        <dbReference type="Proteomes" id="UP000183002"/>
    </source>
</evidence>
<comment type="subcellular location">
    <subcellularLocation>
        <location evidence="1">Secreted</location>
    </subcellularLocation>
</comment>
<proteinExistence type="predicted"/>
<keyword evidence="2" id="KW-0964">Secreted</keyword>
<dbReference type="AlphaFoldDB" id="A0A1H8ND13"/>
<feature type="region of interest" description="Disordered" evidence="3">
    <location>
        <begin position="171"/>
        <end position="195"/>
    </location>
</feature>
<name>A0A1H8ND13_9RHOB</name>
<feature type="domain" description="Hedgehog/Intein (Hint)" evidence="4">
    <location>
        <begin position="813"/>
        <end position="959"/>
    </location>
</feature>
<dbReference type="InterPro" id="IPR036844">
    <property type="entry name" value="Hint_dom_sf"/>
</dbReference>
<dbReference type="PRINTS" id="PR00313">
    <property type="entry name" value="CABNDNGRPT"/>
</dbReference>
<dbReference type="PROSITE" id="PS00330">
    <property type="entry name" value="HEMOLYSIN_CALCIUM"/>
    <property type="match status" value="5"/>
</dbReference>
<protein>
    <submittedName>
        <fullName evidence="5">Ca2+-binding protein, RTX toxin-related</fullName>
    </submittedName>
</protein>
<reference evidence="5 6" key="1">
    <citation type="submission" date="2016-10" db="EMBL/GenBank/DDBJ databases">
        <authorList>
            <person name="de Groot N.N."/>
        </authorList>
    </citation>
    <scope>NUCLEOTIDE SEQUENCE [LARGE SCALE GENOMIC DNA]</scope>
    <source>
        <strain evidence="5 6">CGMCC 1.10836</strain>
    </source>
</reference>
<dbReference type="Proteomes" id="UP000183002">
    <property type="component" value="Unassembled WGS sequence"/>
</dbReference>
<dbReference type="Pfam" id="PF13403">
    <property type="entry name" value="Hint_2"/>
    <property type="match status" value="1"/>
</dbReference>
<dbReference type="GO" id="GO:0005576">
    <property type="term" value="C:extracellular region"/>
    <property type="evidence" value="ECO:0007669"/>
    <property type="project" value="UniProtKB-SubCell"/>
</dbReference>
<evidence type="ECO:0000313" key="5">
    <source>
        <dbReference type="EMBL" id="SEO27313.1"/>
    </source>
</evidence>
<dbReference type="OrthoDB" id="6305173at2"/>
<organism evidence="5 6">
    <name type="scientific">Pseudorhodobacter antarcticus</name>
    <dbReference type="NCBI Taxonomy" id="1077947"/>
    <lineage>
        <taxon>Bacteria</taxon>
        <taxon>Pseudomonadati</taxon>
        <taxon>Pseudomonadota</taxon>
        <taxon>Alphaproteobacteria</taxon>
        <taxon>Rhodobacterales</taxon>
        <taxon>Paracoccaceae</taxon>
        <taxon>Pseudorhodobacter</taxon>
    </lineage>
</organism>
<keyword evidence="6" id="KW-1185">Reference proteome</keyword>
<sequence length="1027" mass="103907">MPITSNVSNIYLYNGTLVGLLNGSPVSTNILNSVGGTGGGVFNDDNFQLSQSDDGVTTFTLNGGLPYPIDYIGGGSVQLLDVFGSTPLTRPVAAFEANGQIYLYAPSGLPPLSGFSIDFDIDPNTKIDLPLSGPDGVVDGSVAGQVMDVGFTDAQGDLITNGADSILGNAGNDSISAGEGNDTVDGGADNDTIDGGSGDDILFGGIGNDSLVGGEGNDTLYGGVGDDTLEGGPGNDSLLGGAGNDILNGGTGNDTVDGGDGDDRLVVDYSASAGVVTATTTVISGTPGTVQVSAGSIEHFTVLTGAGADILTFTTADGDNYIDAGAGANTIVVGNGANTVITGAGIDTITFGNGNNTIDAGFGTIGANTITGGSGNNTILGSNGIDTIALGGGDNRIEAGDGANTITVGPTFSGNNVIISGIGIDTITVGGGDNCIDAGAGTAAANTITASATGFGNNTILGSNGIDTITVGHGNNYIAAGEGANTVTAGSGNNFITGGGEVDTFTAMGGNNVIEAGNGANTVTTGLGNDIVETGDAADTVDTGGGNDIIKDAGGAGTLTAGAGHDRLIMDFSSSIAPVTNTAVNVAGTYSGIFNGTIYAGVEEFHITTGSANDTIITGDGADVLDGGAGADTLSAGAGSDVIYGTVGDVVDGGQDADGGDFDVLNLKDFGPYEIEFAAGDPKAGTVFELDGIGGTRTGNTLTFENIENIVDVDTTVTTLEDTPLVANLTLSSGATVTKFEVGTTTFNAGETASRTEGDLQINNDGSYTFTPAPNYNGPAPVINYTDSNGVRSSLIINVDPVDETTPHCLAPICFVQGSLIAALNGKTAVENLVVGDLIQTLDHGLQPIRWIGRRYIDAQELAENENLRPIRIRKDVISDGGGIGYLTVSPQHRVLIASKVAERMFGSVEILVPAKQLLAIEGIDICDHFEDVTYFHILFDQHEIIYADGVPSESLYLGREAQKSLSAAGREEIYELFPEVASPNFMAKSCRPFVKNKQARILALRHIKNKKPLLGGQVVHRFAHLV</sequence>
<dbReference type="EMBL" id="FOCO01000078">
    <property type="protein sequence ID" value="SEO27313.1"/>
    <property type="molecule type" value="Genomic_DNA"/>
</dbReference>
<dbReference type="PANTHER" id="PTHR38340:SF1">
    <property type="entry name" value="S-LAYER PROTEIN"/>
    <property type="match status" value="1"/>
</dbReference>
<dbReference type="InterPro" id="IPR011049">
    <property type="entry name" value="Serralysin-like_metalloprot_C"/>
</dbReference>
<dbReference type="STRING" id="1077947.SAMN05216227_10782"/>
<dbReference type="InterPro" id="IPR050557">
    <property type="entry name" value="RTX_toxin/Mannuronan_C5-epim"/>
</dbReference>
<gene>
    <name evidence="5" type="ORF">SAMN05216227_10782</name>
</gene>
<feature type="region of interest" description="Disordered" evidence="3">
    <location>
        <begin position="217"/>
        <end position="244"/>
    </location>
</feature>